<dbReference type="InterPro" id="IPR014945">
    <property type="entry name" value="DUF1816"/>
</dbReference>
<comment type="caution">
    <text evidence="1">The sequence shown here is derived from an EMBL/GenBank/DDBJ whole genome shotgun (WGS) entry which is preliminary data.</text>
</comment>
<gene>
    <name evidence="1" type="ORF">WN50_27780</name>
</gene>
<accession>A0A0F5Y9V3</accession>
<dbReference type="Pfam" id="PF08846">
    <property type="entry name" value="DUF1816"/>
    <property type="match status" value="1"/>
</dbReference>
<dbReference type="Proteomes" id="UP000033607">
    <property type="component" value="Unassembled WGS sequence"/>
</dbReference>
<evidence type="ECO:0008006" key="3">
    <source>
        <dbReference type="Google" id="ProtNLM"/>
    </source>
</evidence>
<evidence type="ECO:0000313" key="2">
    <source>
        <dbReference type="Proteomes" id="UP000033607"/>
    </source>
</evidence>
<sequence length="86" mass="9837">MGLACWIEIITESPECIYYFGPFAGGYEAQQSVQGYWDDLQAENAQIVSLDIRRGIPRELTIIEEEMEKYFVNSEFSSFVSAWLGV</sequence>
<protein>
    <recommendedName>
        <fullName evidence="3">DUF1816 domain-containing protein</fullName>
    </recommendedName>
</protein>
<reference evidence="1 2" key="1">
    <citation type="submission" date="2015-06" db="EMBL/GenBank/DDBJ databases">
        <title>Draft genome assembly of filamentous brackish cyanobacterium Limnoraphis robusta strain CS-951.</title>
        <authorList>
            <person name="Willis A."/>
            <person name="Parks M."/>
            <person name="Burford M.A."/>
        </authorList>
    </citation>
    <scope>NUCLEOTIDE SEQUENCE [LARGE SCALE GENOMIC DNA]</scope>
    <source>
        <strain evidence="1 2">CS-951</strain>
    </source>
</reference>
<evidence type="ECO:0000313" key="1">
    <source>
        <dbReference type="EMBL" id="KKD34995.1"/>
    </source>
</evidence>
<proteinExistence type="predicted"/>
<dbReference type="EMBL" id="LATL02000315">
    <property type="protein sequence ID" value="KKD34995.1"/>
    <property type="molecule type" value="Genomic_DNA"/>
</dbReference>
<dbReference type="AlphaFoldDB" id="A0A0F5Y9V3"/>
<name>A0A0F5Y9V3_9CYAN</name>
<organism evidence="1 2">
    <name type="scientific">Limnoraphis robusta CS-951</name>
    <dbReference type="NCBI Taxonomy" id="1637645"/>
    <lineage>
        <taxon>Bacteria</taxon>
        <taxon>Bacillati</taxon>
        <taxon>Cyanobacteriota</taxon>
        <taxon>Cyanophyceae</taxon>
        <taxon>Oscillatoriophycideae</taxon>
        <taxon>Oscillatoriales</taxon>
        <taxon>Sirenicapillariaceae</taxon>
        <taxon>Limnoraphis</taxon>
    </lineage>
</organism>